<accession>A0A0S4KPH8</accession>
<name>A0A0S4KPH8_BODSA</name>
<dbReference type="EMBL" id="CYKH01002171">
    <property type="protein sequence ID" value="CUI15467.1"/>
    <property type="molecule type" value="Genomic_DNA"/>
</dbReference>
<evidence type="ECO:0000313" key="4">
    <source>
        <dbReference type="Proteomes" id="UP000051952"/>
    </source>
</evidence>
<evidence type="ECO:0000256" key="1">
    <source>
        <dbReference type="SAM" id="MobiDB-lite"/>
    </source>
</evidence>
<dbReference type="AlphaFoldDB" id="A0A0S4KPH8"/>
<sequence>MLIACVMSLYLMLVITTASTFAFPMTKLVYSNISTVWNYSGSLGGQSSGGLTSIVVDPITSDMYLMALTPTALYRVAPTGYNTTDGSASYQGGVAVLILKFANPYTSPYSQQLVLDSAATTSTYLRMYATAHLDDVYQISGPRTNLTVRNVMAVYHAATIGISPDSATLYVTEHASYVHRIDSLQSSTPGYTFRNHCVPHHTCCRPGAAASVVLAGSGARGSADGVGALATFNGPLGIAFAVVGNVEVLFIGDTGNSCIRRIIISTSRVTTVPLAGSISMSRITGMLISRAMSGNAGVWLYVVDPPLFAVHRLFCDALTATASVTFMTSMTSSVSVSYSPSRMGRSLSVTFSASRGWTITPSLSFSSAINTSTSSTSLTCTAVSRQPSASMESTSFSASFSPTLSRSKTYLMSLSRTLLNSSSTFTSSMSLSVSLSASSSNSFPSRSRSGHTLSKPTPSFSSTRRTNSVSETPFCDLIATPS</sequence>
<dbReference type="Proteomes" id="UP000051952">
    <property type="component" value="Unassembled WGS sequence"/>
</dbReference>
<feature type="chain" id="PRO_5006623464" evidence="2">
    <location>
        <begin position="23"/>
        <end position="482"/>
    </location>
</feature>
<proteinExistence type="predicted"/>
<dbReference type="Gene3D" id="2.120.10.30">
    <property type="entry name" value="TolB, C-terminal domain"/>
    <property type="match status" value="1"/>
</dbReference>
<evidence type="ECO:0000256" key="2">
    <source>
        <dbReference type="SAM" id="SignalP"/>
    </source>
</evidence>
<keyword evidence="4" id="KW-1185">Reference proteome</keyword>
<reference evidence="4" key="1">
    <citation type="submission" date="2015-09" db="EMBL/GenBank/DDBJ databases">
        <authorList>
            <consortium name="Pathogen Informatics"/>
        </authorList>
    </citation>
    <scope>NUCLEOTIDE SEQUENCE [LARGE SCALE GENOMIC DNA]</scope>
    <source>
        <strain evidence="4">Lake Konstanz</strain>
    </source>
</reference>
<evidence type="ECO:0000313" key="3">
    <source>
        <dbReference type="EMBL" id="CUI15467.1"/>
    </source>
</evidence>
<dbReference type="InterPro" id="IPR011042">
    <property type="entry name" value="6-blade_b-propeller_TolB-like"/>
</dbReference>
<feature type="signal peptide" evidence="2">
    <location>
        <begin position="1"/>
        <end position="22"/>
    </location>
</feature>
<dbReference type="SUPFAM" id="SSF63829">
    <property type="entry name" value="Calcium-dependent phosphotriesterase"/>
    <property type="match status" value="1"/>
</dbReference>
<dbReference type="VEuPathDB" id="TriTrypDB:BSAL_43825"/>
<protein>
    <submittedName>
        <fullName evidence="3">Membrane-associated protein, putative</fullName>
    </submittedName>
</protein>
<keyword evidence="2" id="KW-0732">Signal</keyword>
<gene>
    <name evidence="3" type="ORF">BSAL_43825</name>
</gene>
<feature type="region of interest" description="Disordered" evidence="1">
    <location>
        <begin position="441"/>
        <end position="482"/>
    </location>
</feature>
<organism evidence="3 4">
    <name type="scientific">Bodo saltans</name>
    <name type="common">Flagellated protozoan</name>
    <dbReference type="NCBI Taxonomy" id="75058"/>
    <lineage>
        <taxon>Eukaryota</taxon>
        <taxon>Discoba</taxon>
        <taxon>Euglenozoa</taxon>
        <taxon>Kinetoplastea</taxon>
        <taxon>Metakinetoplastina</taxon>
        <taxon>Eubodonida</taxon>
        <taxon>Bodonidae</taxon>
        <taxon>Bodo</taxon>
    </lineage>
</organism>
<feature type="compositionally biased region" description="Polar residues" evidence="1">
    <location>
        <begin position="450"/>
        <end position="471"/>
    </location>
</feature>